<keyword evidence="4" id="KW-1003">Cell membrane</keyword>
<keyword evidence="7" id="KW-0965">Cell junction</keyword>
<dbReference type="Proteomes" id="UP000288716">
    <property type="component" value="Unassembled WGS sequence"/>
</dbReference>
<feature type="transmembrane region" description="Helical" evidence="12">
    <location>
        <begin position="178"/>
        <end position="197"/>
    </location>
</feature>
<keyword evidence="9 12" id="KW-0406">Ion transport</keyword>
<keyword evidence="11 12" id="KW-0407">Ion channel</keyword>
<feature type="transmembrane region" description="Helical" evidence="12">
    <location>
        <begin position="267"/>
        <end position="291"/>
    </location>
</feature>
<evidence type="ECO:0000256" key="1">
    <source>
        <dbReference type="ARBA" id="ARBA00004610"/>
    </source>
</evidence>
<comment type="similarity">
    <text evidence="12">Belongs to the pannexin family.</text>
</comment>
<feature type="transmembrane region" description="Helical" evidence="12">
    <location>
        <begin position="21"/>
        <end position="42"/>
    </location>
</feature>
<dbReference type="GO" id="GO:0005921">
    <property type="term" value="C:gap junction"/>
    <property type="evidence" value="ECO:0007669"/>
    <property type="project" value="UniProtKB-SubCell"/>
</dbReference>
<evidence type="ECO:0000256" key="10">
    <source>
        <dbReference type="ARBA" id="ARBA00023136"/>
    </source>
</evidence>
<proteinExistence type="inferred from homology"/>
<dbReference type="STRING" id="299467.A0A443S083"/>
<feature type="transmembrane region" description="Helical" evidence="12">
    <location>
        <begin position="108"/>
        <end position="130"/>
    </location>
</feature>
<organism evidence="13 14">
    <name type="scientific">Leptotrombidium deliense</name>
    <dbReference type="NCBI Taxonomy" id="299467"/>
    <lineage>
        <taxon>Eukaryota</taxon>
        <taxon>Metazoa</taxon>
        <taxon>Ecdysozoa</taxon>
        <taxon>Arthropoda</taxon>
        <taxon>Chelicerata</taxon>
        <taxon>Arachnida</taxon>
        <taxon>Acari</taxon>
        <taxon>Acariformes</taxon>
        <taxon>Trombidiformes</taxon>
        <taxon>Prostigmata</taxon>
        <taxon>Anystina</taxon>
        <taxon>Parasitengona</taxon>
        <taxon>Trombiculoidea</taxon>
        <taxon>Trombiculidae</taxon>
        <taxon>Leptotrombidium</taxon>
    </lineage>
</organism>
<dbReference type="PANTHER" id="PTHR11893">
    <property type="entry name" value="INNEXIN"/>
    <property type="match status" value="1"/>
</dbReference>
<evidence type="ECO:0000256" key="6">
    <source>
        <dbReference type="ARBA" id="ARBA00022868"/>
    </source>
</evidence>
<dbReference type="OrthoDB" id="5867527at2759"/>
<dbReference type="GO" id="GO:0034220">
    <property type="term" value="P:monoatomic ion transmembrane transport"/>
    <property type="evidence" value="ECO:0007669"/>
    <property type="project" value="UniProtKB-KW"/>
</dbReference>
<keyword evidence="6" id="KW-0303">Gap junction</keyword>
<dbReference type="InterPro" id="IPR000990">
    <property type="entry name" value="Innexin"/>
</dbReference>
<evidence type="ECO:0000256" key="7">
    <source>
        <dbReference type="ARBA" id="ARBA00022949"/>
    </source>
</evidence>
<keyword evidence="10 12" id="KW-0472">Membrane</keyword>
<gene>
    <name evidence="12" type="primary">inx</name>
    <name evidence="13" type="ORF">B4U80_11262</name>
</gene>
<reference evidence="13 14" key="1">
    <citation type="journal article" date="2018" name="Gigascience">
        <title>Genomes of trombidid mites reveal novel predicted allergens and laterally-transferred genes associated with secondary metabolism.</title>
        <authorList>
            <person name="Dong X."/>
            <person name="Chaisiri K."/>
            <person name="Xia D."/>
            <person name="Armstrong S.D."/>
            <person name="Fang Y."/>
            <person name="Donnelly M.J."/>
            <person name="Kadowaki T."/>
            <person name="McGarry J.W."/>
            <person name="Darby A.C."/>
            <person name="Makepeace B.L."/>
        </authorList>
    </citation>
    <scope>NUCLEOTIDE SEQUENCE [LARGE SCALE GENOMIC DNA]</scope>
    <source>
        <strain evidence="13">UoL-UT</strain>
    </source>
</reference>
<dbReference type="AlphaFoldDB" id="A0A443S083"/>
<evidence type="ECO:0000256" key="2">
    <source>
        <dbReference type="ARBA" id="ARBA00004651"/>
    </source>
</evidence>
<evidence type="ECO:0000256" key="9">
    <source>
        <dbReference type="ARBA" id="ARBA00023065"/>
    </source>
</evidence>
<comment type="function">
    <text evidence="12">Structural component of the gap junctions.</text>
</comment>
<dbReference type="EMBL" id="NCKV01014827">
    <property type="protein sequence ID" value="RWS20903.1"/>
    <property type="molecule type" value="Genomic_DNA"/>
</dbReference>
<keyword evidence="5 12" id="KW-0812">Transmembrane</keyword>
<name>A0A443S083_9ACAR</name>
<sequence length="370" mass="43941">MLDLFFGLKRLIKRRVVLIDNAIFRLHWLLTSILLICCSVVLTAKQYVGNPIECIQADDIPVTVLNTYCWIHSTFTIPEAFKKKVGVEVPHPGIDNTKGSVNKKYYTYYQWVCFVLFFQGVLFYFPYYLWKLWEGGLIKTISTGMQIAIFTDEEKGRKKKIILDYLCRNLTHYKFYALKYFFCEFLCVLNIIFQLWFTNWLFDGEFIDYGINVLNYARSEREDRINPMVFVFPRMTKCRFHTYGYSGDVQHHDALCMLPLNVVNEKIYIMLWFWFFFLLILVSLLCLYRLAILPVTRFRAYFLSARCRLSRQRDLRNICQHGNIGDWFLLYMLGNNLDPLIMKEITEVMSKQLVKRDENLSASQETIAMV</sequence>
<evidence type="ECO:0000256" key="4">
    <source>
        <dbReference type="ARBA" id="ARBA00022475"/>
    </source>
</evidence>
<protein>
    <recommendedName>
        <fullName evidence="12">Innexin</fullName>
    </recommendedName>
</protein>
<dbReference type="PANTHER" id="PTHR11893:SF39">
    <property type="entry name" value="INNEXIN INX1"/>
    <property type="match status" value="1"/>
</dbReference>
<evidence type="ECO:0000256" key="11">
    <source>
        <dbReference type="ARBA" id="ARBA00023303"/>
    </source>
</evidence>
<evidence type="ECO:0000256" key="5">
    <source>
        <dbReference type="ARBA" id="ARBA00022692"/>
    </source>
</evidence>
<dbReference type="PROSITE" id="PS51013">
    <property type="entry name" value="PANNEXIN"/>
    <property type="match status" value="1"/>
</dbReference>
<accession>A0A443S083</accession>
<evidence type="ECO:0000256" key="3">
    <source>
        <dbReference type="ARBA" id="ARBA00022448"/>
    </source>
</evidence>
<dbReference type="GO" id="GO:0005243">
    <property type="term" value="F:gap junction channel activity"/>
    <property type="evidence" value="ECO:0007669"/>
    <property type="project" value="TreeGrafter"/>
</dbReference>
<dbReference type="VEuPathDB" id="VectorBase:LDEU011137"/>
<dbReference type="Pfam" id="PF00876">
    <property type="entry name" value="Innexin"/>
    <property type="match status" value="1"/>
</dbReference>
<keyword evidence="8 12" id="KW-1133">Transmembrane helix</keyword>
<dbReference type="GO" id="GO:0005886">
    <property type="term" value="C:plasma membrane"/>
    <property type="evidence" value="ECO:0007669"/>
    <property type="project" value="UniProtKB-SubCell"/>
</dbReference>
<comment type="subcellular location">
    <subcellularLocation>
        <location evidence="1">Cell junction</location>
        <location evidence="1">Gap junction</location>
    </subcellularLocation>
    <subcellularLocation>
        <location evidence="2 12">Cell membrane</location>
        <topology evidence="2 12">Multi-pass membrane protein</topology>
    </subcellularLocation>
</comment>
<evidence type="ECO:0000256" key="12">
    <source>
        <dbReference type="RuleBase" id="RU010713"/>
    </source>
</evidence>
<evidence type="ECO:0000313" key="13">
    <source>
        <dbReference type="EMBL" id="RWS20903.1"/>
    </source>
</evidence>
<comment type="caution">
    <text evidence="13">The sequence shown here is derived from an EMBL/GenBank/DDBJ whole genome shotgun (WGS) entry which is preliminary data.</text>
</comment>
<keyword evidence="3 12" id="KW-0813">Transport</keyword>
<keyword evidence="14" id="KW-1185">Reference proteome</keyword>
<dbReference type="PRINTS" id="PR01262">
    <property type="entry name" value="INNEXIN"/>
</dbReference>
<evidence type="ECO:0000313" key="14">
    <source>
        <dbReference type="Proteomes" id="UP000288716"/>
    </source>
</evidence>
<evidence type="ECO:0000256" key="8">
    <source>
        <dbReference type="ARBA" id="ARBA00022989"/>
    </source>
</evidence>